<dbReference type="PANTHER" id="PTHR33593">
    <property type="entry name" value="DUF1442 FAMILY PROTEIN"/>
    <property type="match status" value="1"/>
</dbReference>
<dbReference type="InterPro" id="IPR009902">
    <property type="entry name" value="DUF1442"/>
</dbReference>
<name>A0AAW1VSM5_RUBAR</name>
<evidence type="ECO:0000313" key="1">
    <source>
        <dbReference type="EMBL" id="KAK9910785.1"/>
    </source>
</evidence>
<proteinExistence type="predicted"/>
<gene>
    <name evidence="1" type="ORF">M0R45_034730</name>
</gene>
<protein>
    <submittedName>
        <fullName evidence="1">Uncharacterized protein</fullName>
    </submittedName>
</protein>
<evidence type="ECO:0000313" key="2">
    <source>
        <dbReference type="Proteomes" id="UP001457282"/>
    </source>
</evidence>
<dbReference type="Proteomes" id="UP001457282">
    <property type="component" value="Unassembled WGS sequence"/>
</dbReference>
<accession>A0AAW1VSM5</accession>
<keyword evidence="2" id="KW-1185">Reference proteome</keyword>
<reference evidence="1 2" key="1">
    <citation type="journal article" date="2023" name="G3 (Bethesda)">
        <title>A chromosome-length genome assembly and annotation of blackberry (Rubus argutus, cv. 'Hillquist').</title>
        <authorList>
            <person name="Bruna T."/>
            <person name="Aryal R."/>
            <person name="Dudchenko O."/>
            <person name="Sargent D.J."/>
            <person name="Mead D."/>
            <person name="Buti M."/>
            <person name="Cavallini A."/>
            <person name="Hytonen T."/>
            <person name="Andres J."/>
            <person name="Pham M."/>
            <person name="Weisz D."/>
            <person name="Mascagni F."/>
            <person name="Usai G."/>
            <person name="Natali L."/>
            <person name="Bassil N."/>
            <person name="Fernandez G.E."/>
            <person name="Lomsadze A."/>
            <person name="Armour M."/>
            <person name="Olukolu B."/>
            <person name="Poorten T."/>
            <person name="Britton C."/>
            <person name="Davik J."/>
            <person name="Ashrafi H."/>
            <person name="Aiden E.L."/>
            <person name="Borodovsky M."/>
            <person name="Worthington M."/>
        </authorList>
    </citation>
    <scope>NUCLEOTIDE SEQUENCE [LARGE SCALE GENOMIC DNA]</scope>
    <source>
        <strain evidence="1">PI 553951</strain>
    </source>
</reference>
<dbReference type="EMBL" id="JBEDUW010000007">
    <property type="protein sequence ID" value="KAK9910785.1"/>
    <property type="molecule type" value="Genomic_DNA"/>
</dbReference>
<dbReference type="AlphaFoldDB" id="A0AAW1VSM5"/>
<organism evidence="1 2">
    <name type="scientific">Rubus argutus</name>
    <name type="common">Southern blackberry</name>
    <dbReference type="NCBI Taxonomy" id="59490"/>
    <lineage>
        <taxon>Eukaryota</taxon>
        <taxon>Viridiplantae</taxon>
        <taxon>Streptophyta</taxon>
        <taxon>Embryophyta</taxon>
        <taxon>Tracheophyta</taxon>
        <taxon>Spermatophyta</taxon>
        <taxon>Magnoliopsida</taxon>
        <taxon>eudicotyledons</taxon>
        <taxon>Gunneridae</taxon>
        <taxon>Pentapetalae</taxon>
        <taxon>rosids</taxon>
        <taxon>fabids</taxon>
        <taxon>Rosales</taxon>
        <taxon>Rosaceae</taxon>
        <taxon>Rosoideae</taxon>
        <taxon>Rosoideae incertae sedis</taxon>
        <taxon>Rubus</taxon>
    </lineage>
</organism>
<sequence>MAAGWNTKLIVETWSHSDPIATSLGLAMAAHHTGGRHLCMVPDERSRLEYLNAMSNAPTVPEVVVGEADAATEGS</sequence>
<dbReference type="PANTHER" id="PTHR33593:SF28">
    <property type="entry name" value="ANKYRIN REPEAT_KH DOMAIN PROTEIN (DUF1442)"/>
    <property type="match status" value="1"/>
</dbReference>
<dbReference type="Pfam" id="PF07279">
    <property type="entry name" value="DUF1442"/>
    <property type="match status" value="1"/>
</dbReference>
<comment type="caution">
    <text evidence="1">The sequence shown here is derived from an EMBL/GenBank/DDBJ whole genome shotgun (WGS) entry which is preliminary data.</text>
</comment>